<dbReference type="KEGG" id="aqt:FN924_17520"/>
<proteinExistence type="predicted"/>
<dbReference type="AlphaFoldDB" id="A0A516KKA2"/>
<dbReference type="InterPro" id="IPR038765">
    <property type="entry name" value="Papain-like_cys_pep_sf"/>
</dbReference>
<dbReference type="RefSeq" id="WP_143896722.1">
    <property type="nucleotide sequence ID" value="NZ_CP041666.1"/>
</dbReference>
<reference evidence="1 2" key="1">
    <citation type="submission" date="2019-07" db="EMBL/GenBank/DDBJ databases">
        <authorList>
            <person name="Li J."/>
        </authorList>
    </citation>
    <scope>NUCLEOTIDE SEQUENCE [LARGE SCALE GENOMIC DNA]</scope>
    <source>
        <strain evidence="1 2">TKL69</strain>
    </source>
</reference>
<keyword evidence="2" id="KW-1185">Reference proteome</keyword>
<dbReference type="Gene3D" id="3.90.1720.10">
    <property type="entry name" value="endopeptidase domain like (from Nostoc punctiforme)"/>
    <property type="match status" value="1"/>
</dbReference>
<accession>A0A516KKA2</accession>
<gene>
    <name evidence="1" type="ORF">FN924_17520</name>
</gene>
<dbReference type="OrthoDB" id="2080087at2"/>
<dbReference type="SUPFAM" id="SSF54001">
    <property type="entry name" value="Cysteine proteinases"/>
    <property type="match status" value="1"/>
</dbReference>
<sequence length="260" mass="30269">MQKHFKVMQDGRKLSIQKISNLPLHHYGVYIDYHLVASFHNGQQFYLDVSWLEPGEHHLMVVGYRLGAVDPMPIAEQYSLQVAGARDLSDIERNFRAGDILVASDNLNENITGYVGHSAIVVDDEYLIESPGGYPAIRKDTIQQYLDKHPVHAQFRPISKEMGLQAVKYAEQYLEDYKQNIKEGKNKPTFSFMAIQELENPWEYIYCSKLVWLSYAKGANYKFKNDFLWFSPEDLYKNLLDNQDFKTIYRHSDVKFKINS</sequence>
<name>A0A516KKA2_9BACI</name>
<protein>
    <submittedName>
        <fullName evidence="1">Uncharacterized protein</fullName>
    </submittedName>
</protein>
<dbReference type="Proteomes" id="UP000315215">
    <property type="component" value="Chromosome"/>
</dbReference>
<organism evidence="1 2">
    <name type="scientific">Radiobacillus deserti</name>
    <dbReference type="NCBI Taxonomy" id="2594883"/>
    <lineage>
        <taxon>Bacteria</taxon>
        <taxon>Bacillati</taxon>
        <taxon>Bacillota</taxon>
        <taxon>Bacilli</taxon>
        <taxon>Bacillales</taxon>
        <taxon>Bacillaceae</taxon>
        <taxon>Radiobacillus</taxon>
    </lineage>
</organism>
<dbReference type="EMBL" id="CP041666">
    <property type="protein sequence ID" value="QDP41812.1"/>
    <property type="molecule type" value="Genomic_DNA"/>
</dbReference>
<evidence type="ECO:0000313" key="2">
    <source>
        <dbReference type="Proteomes" id="UP000315215"/>
    </source>
</evidence>
<evidence type="ECO:0000313" key="1">
    <source>
        <dbReference type="EMBL" id="QDP41812.1"/>
    </source>
</evidence>